<sequence length="850" mass="94940">MMEDMAMPSEVFEQALPLPTACGGTSTERASIATLHRRKTKGIPALHWTTVHSPFGNRDRSGRKSFSAASRPVAAVAYCKRSSRAKCLSEGLFDPTFKKDQLESDERKIDLQQRRRMRGKAYPALGLREKVSQVFIASQTHHSQSTDDLSNVNRGKFSSSQQNWKREASLSELLLVGPTFRETIAHEVKTESATNVRRCTFTCPPQEDPATQNKLEHHSLTWTGQALFVRQAPLHERKKIRGLGQAQRRNSIVRIQHRQNRQAEAERNRSSEGAAAPVRATEKFPKGYTHSASERNHLVRSGQPNPLSVARTDELCTSGNQYSQKTSTVQPSDALQAASGKGLVIRSMLPHNGKHLGDSNSTTNLISDCHEKKGTRGLGRRFPPLLSDTIGRVNELQHRVAAAFFPGTVKTELPGMLGVDRKGQLWLEAVIIELAEVLRRGPSEGTKEGKAYLLSFLQQQRGRVLRKRSVLQLLKIVRRRLRQTAIYTSDCVSRDAFASAPTRSLKVFYNSWPNQAQPITQLYADMGANKQQLKSESLANILAGSFHQSPWSVHTSCALIKAGAEDLPPEPTVSRIEEPRKHVQENSTRQSNCALPALDCLEHSTEVPNTKAAQFRNSNDDIRRSLLPQQQRSPLKRKAYDILGYLMRAQEAECHALETLQKVGNLPYASVSQNQPEVSEGRSQQQHTIWLESALCPEWFTSFPIVKEAVELGTSTEKGEATSKDMLQCSRIVLSPAVEGRLLAFREARINAQLNDEPLLQQESLQQALIKLKEDNGGRSCLQNEVAGIWMLHDAIVEQLLDREMKALVCCADYATKMFVDRLFETEAIRMARLMKPAGYKQLRSVAGAC</sequence>
<dbReference type="VEuPathDB" id="ToxoDB:EPH_0009240"/>
<evidence type="ECO:0000256" key="1">
    <source>
        <dbReference type="SAM" id="MobiDB-lite"/>
    </source>
</evidence>
<evidence type="ECO:0000313" key="2">
    <source>
        <dbReference type="EMBL" id="CDI73695.1"/>
    </source>
</evidence>
<gene>
    <name evidence="2" type="ORF">EPH_0009240</name>
</gene>
<name>U6G0P4_9EIME</name>
<dbReference type="AlphaFoldDB" id="U6G0P4"/>
<proteinExistence type="predicted"/>
<feature type="region of interest" description="Disordered" evidence="1">
    <location>
        <begin position="242"/>
        <end position="310"/>
    </location>
</feature>
<keyword evidence="3" id="KW-1185">Reference proteome</keyword>
<dbReference type="OrthoDB" id="345935at2759"/>
<reference evidence="2" key="1">
    <citation type="submission" date="2013-10" db="EMBL/GenBank/DDBJ databases">
        <title>Genomic analysis of the causative agents of coccidiosis in chickens.</title>
        <authorList>
            <person name="Reid A.J."/>
            <person name="Blake D."/>
            <person name="Billington K."/>
            <person name="Browne H."/>
            <person name="Dunn M."/>
            <person name="Hung S."/>
            <person name="Kawahara F."/>
            <person name="Miranda-Saavedra D."/>
            <person name="Mourier T."/>
            <person name="Nagra H."/>
            <person name="Otto T.D."/>
            <person name="Rawlings N."/>
            <person name="Sanchez A."/>
            <person name="Sanders M."/>
            <person name="Subramaniam C."/>
            <person name="Tay Y."/>
            <person name="Dear P."/>
            <person name="Doerig C."/>
            <person name="Gruber A."/>
            <person name="Parkinson J."/>
            <person name="Shirley M."/>
            <person name="Wan K.L."/>
            <person name="Berriman M."/>
            <person name="Tomley F."/>
            <person name="Pain A."/>
        </authorList>
    </citation>
    <scope>NUCLEOTIDE SEQUENCE [LARGE SCALE GENOMIC DNA]</scope>
    <source>
        <strain evidence="2">Houghton</strain>
    </source>
</reference>
<evidence type="ECO:0000313" key="3">
    <source>
        <dbReference type="Proteomes" id="UP000018201"/>
    </source>
</evidence>
<protein>
    <submittedName>
        <fullName evidence="2">Uncharacterized protein</fullName>
    </submittedName>
</protein>
<reference evidence="2" key="2">
    <citation type="submission" date="2013-10" db="EMBL/GenBank/DDBJ databases">
        <authorList>
            <person name="Aslett M."/>
        </authorList>
    </citation>
    <scope>NUCLEOTIDE SEQUENCE [LARGE SCALE GENOMIC DNA]</scope>
    <source>
        <strain evidence="2">Houghton</strain>
    </source>
</reference>
<dbReference type="Proteomes" id="UP000018201">
    <property type="component" value="Unassembled WGS sequence"/>
</dbReference>
<accession>U6G0P4</accession>
<dbReference type="EMBL" id="HG688747">
    <property type="protein sequence ID" value="CDI73695.1"/>
    <property type="molecule type" value="Genomic_DNA"/>
</dbReference>
<feature type="compositionally biased region" description="Basic and acidic residues" evidence="1">
    <location>
        <begin position="261"/>
        <end position="270"/>
    </location>
</feature>
<organism evidence="2 3">
    <name type="scientific">Eimeria praecox</name>
    <dbReference type="NCBI Taxonomy" id="51316"/>
    <lineage>
        <taxon>Eukaryota</taxon>
        <taxon>Sar</taxon>
        <taxon>Alveolata</taxon>
        <taxon>Apicomplexa</taxon>
        <taxon>Conoidasida</taxon>
        <taxon>Coccidia</taxon>
        <taxon>Eucoccidiorida</taxon>
        <taxon>Eimeriorina</taxon>
        <taxon>Eimeriidae</taxon>
        <taxon>Eimeria</taxon>
    </lineage>
</organism>